<comment type="caution">
    <text evidence="3">The sequence shown here is derived from an EMBL/GenBank/DDBJ whole genome shotgun (WGS) entry which is preliminary data.</text>
</comment>
<evidence type="ECO:0000313" key="3">
    <source>
        <dbReference type="EMBL" id="TYB32616.1"/>
    </source>
</evidence>
<dbReference type="Proteomes" id="UP000323337">
    <property type="component" value="Unassembled WGS sequence"/>
</dbReference>
<dbReference type="SUPFAM" id="SSF53300">
    <property type="entry name" value="vWA-like"/>
    <property type="match status" value="1"/>
</dbReference>
<dbReference type="CDD" id="cd00198">
    <property type="entry name" value="vWFA"/>
    <property type="match status" value="1"/>
</dbReference>
<dbReference type="InterPro" id="IPR002035">
    <property type="entry name" value="VWF_A"/>
</dbReference>
<evidence type="ECO:0000259" key="2">
    <source>
        <dbReference type="PROSITE" id="PS50234"/>
    </source>
</evidence>
<sequence length="1213" mass="135696">MKKIIIASFFFFIFTQSICFSAMGDEYYSIPPFLQKSTYSNLYLVLDYSGSMASPAYSTNEDSYDANEKYYGYYDQNSNYSCTGDVSGYSYTPPGYGSSFADYIHCNGQWQKDSSGSYPGNELNFYNMARIDLLRYVLTGGGVSQNDYCRSINTCSSYDNENDCENNNLCDWRNWWWTSGCYNRYHCNDYTDATTCNSNDLCTWNSEKSIMTEYGEQIKYEDISNYDPATQTANGILQEINERSVKPRLGLVIYSSDVTYNIEPSYDYNNIIATINDTVATGGTYTYGGIQTAKEYFESDNAYSFDINGNMTDVSCAKNFTLLMSDGAWNEGNSNDSPYDVDPQHLIHDMWKGGNADLKLSLNGNQNVQTFSMAMFLDSASDGFKAMKHFGVFGGYKGQVVPCNYTSEYLNTSLTTNFPNSSCEEWDTNSDGLPDNFFSGENPDKFRTSLEKVFEEILKEVSSGTSVAILNDKRKEGSIMTQAVFYPDYQGVPWIGKLFGYWFLNFKDPQGNAVQNIREDTYDPYKLNICNDNGTPGGDRILGFGYDDLTSTLQVSQYRSDCSGYRYDNTSYKTPYDQLEDINSLYEVSTKIYNDYSSNSYNDRTIYTTCDDDNCIYTQNLTELKNYSTASDFGTDYGCLGSFDNLTDFVYGKNIPGCVDRNDDDGTKRILGDIIYSTPRIANYDNMSIIYVAANDGMLHAFRAGEAVKYHSSDYIAVQLQNAKNDNTTDKIGKEEWAFIPRNAQPYLRYRAQPGFEHLYINDLTPYIFDYGDKKILIGGMRMGGGVNCNNDNATCVSPPTDTVDNSSVSGGFSSYYALDITDPLNPKYLWNFTDEFLGFAYSGPAVIKRPDGLYVIFLSGMKGYDGEVAYEGSNAKVYVLTLNPSNFNIEEINRFSVGDIDSNLNGDQVYGNRLFTDGVDLDNDGYTDAVFFAFSYLQADDWTSNLYVARTDDSSFPTSDGFLDRVVSSLHGAVTAGIVHMPCFNMDYIYFGTGRWFYKQDDSAGRTNKLYGINISCLRDDSCNNFSNLVNNNDICSELEDSTKKPAAWEIGLNTEQTIDNITFGKERIISDAGKMEWANTVLFTSMQPSTNPCAYGGRSRGWGLNCATGKSIWDNSCPGFTVDNSSVTCGYLQTSTTAINQLCAESFSKQEGDRNVSNAMGQGNNTGDDVSINDVKAGQTKWNSGVTPETPPIIPPPYSGLKGDILLWIEK</sequence>
<evidence type="ECO:0000313" key="4">
    <source>
        <dbReference type="Proteomes" id="UP000323337"/>
    </source>
</evidence>
<feature type="domain" description="VWFA" evidence="2">
    <location>
        <begin position="207"/>
        <end position="375"/>
    </location>
</feature>
<keyword evidence="1" id="KW-0732">Signal</keyword>
<feature type="chain" id="PRO_5022707037" description="VWFA domain-containing protein" evidence="1">
    <location>
        <begin position="23"/>
        <end position="1213"/>
    </location>
</feature>
<gene>
    <name evidence="3" type="ORF">FXF49_10625</name>
</gene>
<accession>A0A5D0MI14</accession>
<organism evidence="3 4">
    <name type="scientific">Flexistipes sinusarabici</name>
    <dbReference type="NCBI Taxonomy" id="2352"/>
    <lineage>
        <taxon>Bacteria</taxon>
        <taxon>Pseudomonadati</taxon>
        <taxon>Deferribacterota</taxon>
        <taxon>Deferribacteres</taxon>
        <taxon>Deferribacterales</taxon>
        <taxon>Flexistipitaceae</taxon>
        <taxon>Flexistipes</taxon>
    </lineage>
</organism>
<dbReference type="AlphaFoldDB" id="A0A5D0MI14"/>
<dbReference type="Gene3D" id="3.40.50.410">
    <property type="entry name" value="von Willebrand factor, type A domain"/>
    <property type="match status" value="1"/>
</dbReference>
<reference evidence="3 4" key="1">
    <citation type="submission" date="2019-08" db="EMBL/GenBank/DDBJ databases">
        <title>Genomic characterization of a novel candidate phylum (ARYD3) from a high temperature, high salinity tertiary oil reservoir in north central Oklahoma, USA.</title>
        <authorList>
            <person name="Youssef N.H."/>
            <person name="Yadav A."/>
            <person name="Elshahed M.S."/>
        </authorList>
    </citation>
    <scope>NUCLEOTIDE SEQUENCE [LARGE SCALE GENOMIC DNA]</scope>
    <source>
        <strain evidence="3">ARYD1</strain>
    </source>
</reference>
<dbReference type="PROSITE" id="PS50234">
    <property type="entry name" value="VWFA"/>
    <property type="match status" value="1"/>
</dbReference>
<dbReference type="InterPro" id="IPR036465">
    <property type="entry name" value="vWFA_dom_sf"/>
</dbReference>
<proteinExistence type="predicted"/>
<name>A0A5D0MI14_FLESI</name>
<dbReference type="EMBL" id="VSIV01000307">
    <property type="protein sequence ID" value="TYB32616.1"/>
    <property type="molecule type" value="Genomic_DNA"/>
</dbReference>
<feature type="signal peptide" evidence="1">
    <location>
        <begin position="1"/>
        <end position="22"/>
    </location>
</feature>
<protein>
    <recommendedName>
        <fullName evidence="2">VWFA domain-containing protein</fullName>
    </recommendedName>
</protein>
<dbReference type="RefSeq" id="WP_303701875.1">
    <property type="nucleotide sequence ID" value="NZ_VSIV01000307.1"/>
</dbReference>
<evidence type="ECO:0000256" key="1">
    <source>
        <dbReference type="SAM" id="SignalP"/>
    </source>
</evidence>